<dbReference type="AlphaFoldDB" id="A0A916Q8H6"/>
<evidence type="ECO:0000313" key="2">
    <source>
        <dbReference type="Proteomes" id="UP000613208"/>
    </source>
</evidence>
<name>A0A916Q8H6_9FIRM</name>
<evidence type="ECO:0000313" key="1">
    <source>
        <dbReference type="EMBL" id="GFO85006.1"/>
    </source>
</evidence>
<reference evidence="1" key="1">
    <citation type="submission" date="2020-06" db="EMBL/GenBank/DDBJ databases">
        <title>Characterization of fructooligosaccharide metabolism and fructooligosaccharide-degrading enzymes in human commensal butyrate producers.</title>
        <authorList>
            <person name="Tanno H."/>
            <person name="Fujii T."/>
            <person name="Hirano K."/>
            <person name="Maeno S."/>
            <person name="Tonozuka T."/>
            <person name="Sakamoto M."/>
            <person name="Ohkuma M."/>
            <person name="Tochio T."/>
            <person name="Endo A."/>
        </authorList>
    </citation>
    <scope>NUCLEOTIDE SEQUENCE</scope>
    <source>
        <strain evidence="1">JCM 17466</strain>
    </source>
</reference>
<keyword evidence="2" id="KW-1185">Reference proteome</keyword>
<proteinExistence type="predicted"/>
<protein>
    <submittedName>
        <fullName evidence="1">Uncharacterized protein</fullName>
    </submittedName>
</protein>
<comment type="caution">
    <text evidence="1">The sequence shown here is derived from an EMBL/GenBank/DDBJ whole genome shotgun (WGS) entry which is preliminary data.</text>
</comment>
<gene>
    <name evidence="1" type="ORF">ANBU17_13530</name>
</gene>
<organism evidence="1 2">
    <name type="scientific">Anaerostipes butyraticus</name>
    <dbReference type="NCBI Taxonomy" id="645466"/>
    <lineage>
        <taxon>Bacteria</taxon>
        <taxon>Bacillati</taxon>
        <taxon>Bacillota</taxon>
        <taxon>Clostridia</taxon>
        <taxon>Lachnospirales</taxon>
        <taxon>Lachnospiraceae</taxon>
        <taxon>Anaerostipes</taxon>
    </lineage>
</organism>
<sequence length="54" mass="5752">MRKAVLCAVLCLSGCSARSSGENGEASSQHKAVINKKITADTKVINVINDEDFK</sequence>
<dbReference type="EMBL" id="BLYI01000027">
    <property type="protein sequence ID" value="GFO85006.1"/>
    <property type="molecule type" value="Genomic_DNA"/>
</dbReference>
<dbReference type="RefSeq" id="WP_201310708.1">
    <property type="nucleotide sequence ID" value="NZ_BLYI01000027.1"/>
</dbReference>
<accession>A0A916Q8H6</accession>
<dbReference type="Proteomes" id="UP000613208">
    <property type="component" value="Unassembled WGS sequence"/>
</dbReference>